<feature type="signal peptide" evidence="1">
    <location>
        <begin position="1"/>
        <end position="28"/>
    </location>
</feature>
<reference evidence="2" key="1">
    <citation type="submission" date="2023-05" db="EMBL/GenBank/DDBJ databases">
        <title>Nepenthes gracilis genome sequencing.</title>
        <authorList>
            <person name="Fukushima K."/>
        </authorList>
    </citation>
    <scope>NUCLEOTIDE SEQUENCE</scope>
    <source>
        <strain evidence="2">SING2019-196</strain>
    </source>
</reference>
<organism evidence="2 3">
    <name type="scientific">Nepenthes gracilis</name>
    <name type="common">Slender pitcher plant</name>
    <dbReference type="NCBI Taxonomy" id="150966"/>
    <lineage>
        <taxon>Eukaryota</taxon>
        <taxon>Viridiplantae</taxon>
        <taxon>Streptophyta</taxon>
        <taxon>Embryophyta</taxon>
        <taxon>Tracheophyta</taxon>
        <taxon>Spermatophyta</taxon>
        <taxon>Magnoliopsida</taxon>
        <taxon>eudicotyledons</taxon>
        <taxon>Gunneridae</taxon>
        <taxon>Pentapetalae</taxon>
        <taxon>Caryophyllales</taxon>
        <taxon>Nepenthaceae</taxon>
        <taxon>Nepenthes</taxon>
    </lineage>
</organism>
<sequence length="195" mass="20767">MGVRLFELMPLSLLNADILLPCLLPGEAQYFDDANWRNYVADCRALRCRPCCGIPAGEDALVQGSSDFDATRNVTLNLAEAVFYCYNNSQTLNVAFSAFGMVLLVQISSACLVVEGCRKVAGLVCCLLPLGGIAPDAGNALYQHQAVGIVYSGHAAGADNAESNSLDHAYADVLMILKLVAVLLVLQVELDCCCS</sequence>
<proteinExistence type="predicted"/>
<keyword evidence="3" id="KW-1185">Reference proteome</keyword>
<accession>A0AAD3SPC4</accession>
<dbReference type="Proteomes" id="UP001279734">
    <property type="component" value="Unassembled WGS sequence"/>
</dbReference>
<evidence type="ECO:0000313" key="3">
    <source>
        <dbReference type="Proteomes" id="UP001279734"/>
    </source>
</evidence>
<evidence type="ECO:0000256" key="1">
    <source>
        <dbReference type="SAM" id="SignalP"/>
    </source>
</evidence>
<keyword evidence="1" id="KW-0732">Signal</keyword>
<evidence type="ECO:0000313" key="2">
    <source>
        <dbReference type="EMBL" id="GMH14046.1"/>
    </source>
</evidence>
<comment type="caution">
    <text evidence="2">The sequence shown here is derived from an EMBL/GenBank/DDBJ whole genome shotgun (WGS) entry which is preliminary data.</text>
</comment>
<dbReference type="EMBL" id="BSYO01000013">
    <property type="protein sequence ID" value="GMH14046.1"/>
    <property type="molecule type" value="Genomic_DNA"/>
</dbReference>
<dbReference type="AlphaFoldDB" id="A0AAD3SPC4"/>
<protein>
    <submittedName>
        <fullName evidence="2">Uncharacterized protein</fullName>
    </submittedName>
</protein>
<gene>
    <name evidence="2" type="ORF">Nepgr_015887</name>
</gene>
<name>A0AAD3SPC4_NEPGR</name>
<feature type="chain" id="PRO_5042070130" evidence="1">
    <location>
        <begin position="29"/>
        <end position="195"/>
    </location>
</feature>